<feature type="transmembrane region" description="Helical" evidence="6">
    <location>
        <begin position="114"/>
        <end position="132"/>
    </location>
</feature>
<evidence type="ECO:0000313" key="8">
    <source>
        <dbReference type="EMBL" id="SFQ53071.1"/>
    </source>
</evidence>
<dbReference type="GO" id="GO:0016020">
    <property type="term" value="C:membrane"/>
    <property type="evidence" value="ECO:0007669"/>
    <property type="project" value="UniProtKB-SubCell"/>
</dbReference>
<evidence type="ECO:0000256" key="3">
    <source>
        <dbReference type="ARBA" id="ARBA00022692"/>
    </source>
</evidence>
<feature type="transmembrane region" description="Helical" evidence="6">
    <location>
        <begin position="174"/>
        <end position="198"/>
    </location>
</feature>
<dbReference type="PANTHER" id="PTHR32322:SF2">
    <property type="entry name" value="EAMA DOMAIN-CONTAINING PROTEIN"/>
    <property type="match status" value="1"/>
</dbReference>
<feature type="transmembrane region" description="Helical" evidence="6">
    <location>
        <begin position="247"/>
        <end position="265"/>
    </location>
</feature>
<keyword evidence="3 6" id="KW-0812">Transmembrane</keyword>
<organism evidence="8 9">
    <name type="scientific">Parafilimonas terrae</name>
    <dbReference type="NCBI Taxonomy" id="1465490"/>
    <lineage>
        <taxon>Bacteria</taxon>
        <taxon>Pseudomonadati</taxon>
        <taxon>Bacteroidota</taxon>
        <taxon>Chitinophagia</taxon>
        <taxon>Chitinophagales</taxon>
        <taxon>Chitinophagaceae</taxon>
        <taxon>Parafilimonas</taxon>
    </lineage>
</organism>
<feature type="domain" description="EamA" evidence="7">
    <location>
        <begin position="180"/>
        <end position="316"/>
    </location>
</feature>
<comment type="similarity">
    <text evidence="2">Belongs to the EamA transporter family.</text>
</comment>
<evidence type="ECO:0000256" key="2">
    <source>
        <dbReference type="ARBA" id="ARBA00007362"/>
    </source>
</evidence>
<dbReference type="InterPro" id="IPR037185">
    <property type="entry name" value="EmrE-like"/>
</dbReference>
<evidence type="ECO:0000256" key="1">
    <source>
        <dbReference type="ARBA" id="ARBA00004141"/>
    </source>
</evidence>
<dbReference type="Gene3D" id="1.10.3730.20">
    <property type="match status" value="1"/>
</dbReference>
<dbReference type="Pfam" id="PF00892">
    <property type="entry name" value="EamA"/>
    <property type="match status" value="2"/>
</dbReference>
<keyword evidence="9" id="KW-1185">Reference proteome</keyword>
<dbReference type="EMBL" id="FOXQ01000018">
    <property type="protein sequence ID" value="SFQ53071.1"/>
    <property type="molecule type" value="Genomic_DNA"/>
</dbReference>
<feature type="transmembrane region" description="Helical" evidence="6">
    <location>
        <begin position="277"/>
        <end position="293"/>
    </location>
</feature>
<comment type="subcellular location">
    <subcellularLocation>
        <location evidence="1">Membrane</location>
        <topology evidence="1">Multi-pass membrane protein</topology>
    </subcellularLocation>
</comment>
<keyword evidence="4 6" id="KW-1133">Transmembrane helix</keyword>
<feature type="transmembrane region" description="Helical" evidence="6">
    <location>
        <begin position="210"/>
        <end position="227"/>
    </location>
</feature>
<sequence>MQSEQLYSLTERSIVMNATVKKEASTLMVIIAFATVYLVWGSTYFFIQKAVHDIPPFIMGGMRFLIAGLLMMAWCIYKKENLGNFHQIKIAAISGLLLLFIGNGAVIWAEQNLASSLVAVLVSAAPIWFVLLDKPKWHENLRSKEIIIGLVVGFAGVILLFSERVSAALSTPGSLIQVAGLAVLIIGSMCWAGGSLYAKYKSSGAVTVNTMWQLIAAGIAFFIFSITTNEWKAFEWQEVSTGAWLSVLYLITMGSLAGYSAYVWLLDVRPATQVSTYAYVNPVVAVLLGVLFAGEHVSLLQLAGLAIILTSVLLINLAKQKKEKKKLMQPPLEVKAA</sequence>
<evidence type="ECO:0000313" key="9">
    <source>
        <dbReference type="Proteomes" id="UP000199031"/>
    </source>
</evidence>
<reference evidence="8 9" key="1">
    <citation type="submission" date="2016-10" db="EMBL/GenBank/DDBJ databases">
        <authorList>
            <person name="de Groot N.N."/>
        </authorList>
    </citation>
    <scope>NUCLEOTIDE SEQUENCE [LARGE SCALE GENOMIC DNA]</scope>
    <source>
        <strain evidence="8 9">DSM 28286</strain>
    </source>
</reference>
<dbReference type="AlphaFoldDB" id="A0A1I5Z9C8"/>
<accession>A0A1I5Z9C8</accession>
<feature type="transmembrane region" description="Helical" evidence="6">
    <location>
        <begin position="88"/>
        <end position="108"/>
    </location>
</feature>
<evidence type="ECO:0000256" key="5">
    <source>
        <dbReference type="ARBA" id="ARBA00023136"/>
    </source>
</evidence>
<dbReference type="Proteomes" id="UP000199031">
    <property type="component" value="Unassembled WGS sequence"/>
</dbReference>
<dbReference type="InterPro" id="IPR000620">
    <property type="entry name" value="EamA_dom"/>
</dbReference>
<keyword evidence="5 6" id="KW-0472">Membrane</keyword>
<dbReference type="PANTHER" id="PTHR32322">
    <property type="entry name" value="INNER MEMBRANE TRANSPORTER"/>
    <property type="match status" value="1"/>
</dbReference>
<gene>
    <name evidence="8" type="ORF">SAMN05444277_1185</name>
</gene>
<feature type="domain" description="EamA" evidence="7">
    <location>
        <begin position="29"/>
        <end position="161"/>
    </location>
</feature>
<name>A0A1I5Z9C8_9BACT</name>
<dbReference type="SUPFAM" id="SSF103481">
    <property type="entry name" value="Multidrug resistance efflux transporter EmrE"/>
    <property type="match status" value="2"/>
</dbReference>
<feature type="transmembrane region" description="Helical" evidence="6">
    <location>
        <begin position="26"/>
        <end position="45"/>
    </location>
</feature>
<protein>
    <submittedName>
        <fullName evidence="8">Permease of the drug/metabolite transporter (DMT) superfamily</fullName>
    </submittedName>
</protein>
<proteinExistence type="inferred from homology"/>
<feature type="transmembrane region" description="Helical" evidence="6">
    <location>
        <begin position="299"/>
        <end position="318"/>
    </location>
</feature>
<evidence type="ECO:0000256" key="6">
    <source>
        <dbReference type="SAM" id="Phobius"/>
    </source>
</evidence>
<feature type="transmembrane region" description="Helical" evidence="6">
    <location>
        <begin position="144"/>
        <end position="162"/>
    </location>
</feature>
<dbReference type="InterPro" id="IPR050638">
    <property type="entry name" value="AA-Vitamin_Transporters"/>
</dbReference>
<feature type="transmembrane region" description="Helical" evidence="6">
    <location>
        <begin position="57"/>
        <end position="76"/>
    </location>
</feature>
<evidence type="ECO:0000256" key="4">
    <source>
        <dbReference type="ARBA" id="ARBA00022989"/>
    </source>
</evidence>
<evidence type="ECO:0000259" key="7">
    <source>
        <dbReference type="Pfam" id="PF00892"/>
    </source>
</evidence>
<dbReference type="STRING" id="1465490.SAMN05444277_1185"/>